<gene>
    <name evidence="1" type="ORF">CORMATOL_02235</name>
</gene>
<name>C0E5F7_9CORY</name>
<accession>C0E5F7</accession>
<sequence length="46" mass="5428">MPPIIAYQRWFSFSVPRFSLVDAMGVRSTHHTHRWRTIFIGGCLHD</sequence>
<dbReference type="EMBL" id="ACEB01000031">
    <property type="protein sequence ID" value="EEG26343.1"/>
    <property type="molecule type" value="Genomic_DNA"/>
</dbReference>
<organism evidence="1 2">
    <name type="scientific">Corynebacterium matruchotii ATCC 33806</name>
    <dbReference type="NCBI Taxonomy" id="566549"/>
    <lineage>
        <taxon>Bacteria</taxon>
        <taxon>Bacillati</taxon>
        <taxon>Actinomycetota</taxon>
        <taxon>Actinomycetes</taxon>
        <taxon>Mycobacteriales</taxon>
        <taxon>Corynebacteriaceae</taxon>
        <taxon>Corynebacterium</taxon>
    </lineage>
</organism>
<evidence type="ECO:0000313" key="2">
    <source>
        <dbReference type="Proteomes" id="UP000006247"/>
    </source>
</evidence>
<comment type="caution">
    <text evidence="1">The sequence shown here is derived from an EMBL/GenBank/DDBJ whole genome shotgun (WGS) entry which is preliminary data.</text>
</comment>
<dbReference type="Proteomes" id="UP000006247">
    <property type="component" value="Unassembled WGS sequence"/>
</dbReference>
<proteinExistence type="predicted"/>
<protein>
    <submittedName>
        <fullName evidence="1">Uncharacterized protein</fullName>
    </submittedName>
</protein>
<evidence type="ECO:0000313" key="1">
    <source>
        <dbReference type="EMBL" id="EEG26343.1"/>
    </source>
</evidence>
<reference evidence="1 2" key="1">
    <citation type="submission" date="2009-01" db="EMBL/GenBank/DDBJ databases">
        <authorList>
            <person name="Fulton L."/>
            <person name="Clifton S."/>
            <person name="Chinwalla A.T."/>
            <person name="Mitreva M."/>
            <person name="Sodergren E."/>
            <person name="Weinstock G."/>
            <person name="Clifton S."/>
            <person name="Dooling D.J."/>
            <person name="Fulton B."/>
            <person name="Minx P."/>
            <person name="Pepin K.H."/>
            <person name="Johnson M."/>
            <person name="Bhonagiri V."/>
            <person name="Nash W.E."/>
            <person name="Mardis E.R."/>
            <person name="Wilson R.K."/>
        </authorList>
    </citation>
    <scope>NUCLEOTIDE SEQUENCE [LARGE SCALE GENOMIC DNA]</scope>
    <source>
        <strain evidence="1 2">ATCC 33806</strain>
    </source>
</reference>
<dbReference type="AlphaFoldDB" id="C0E5F7"/>
<dbReference type="HOGENOM" id="CLU_3182622_0_0_11"/>